<gene>
    <name evidence="5" type="ORF">HERI1096_LOCUS7168</name>
</gene>
<accession>A0A7S3AJ90</accession>
<dbReference type="GO" id="GO:0051213">
    <property type="term" value="F:dioxygenase activity"/>
    <property type="evidence" value="ECO:0007669"/>
    <property type="project" value="UniProtKB-KW"/>
</dbReference>
<evidence type="ECO:0000259" key="4">
    <source>
        <dbReference type="SMART" id="SM00702"/>
    </source>
</evidence>
<dbReference type="AlphaFoldDB" id="A0A7S3AJ90"/>
<evidence type="ECO:0000256" key="1">
    <source>
        <dbReference type="ARBA" id="ARBA00001961"/>
    </source>
</evidence>
<reference evidence="5" key="1">
    <citation type="submission" date="2021-01" db="EMBL/GenBank/DDBJ databases">
        <authorList>
            <person name="Corre E."/>
            <person name="Pelletier E."/>
            <person name="Niang G."/>
            <person name="Scheremetjew M."/>
            <person name="Finn R."/>
            <person name="Kale V."/>
            <person name="Holt S."/>
            <person name="Cochrane G."/>
            <person name="Meng A."/>
            <person name="Brown T."/>
            <person name="Cohen L."/>
        </authorList>
    </citation>
    <scope>NUCLEOTIDE SEQUENCE</scope>
    <source>
        <strain evidence="5">CCMP281</strain>
    </source>
</reference>
<dbReference type="GO" id="GO:0005506">
    <property type="term" value="F:iron ion binding"/>
    <property type="evidence" value="ECO:0007669"/>
    <property type="project" value="InterPro"/>
</dbReference>
<protein>
    <recommendedName>
        <fullName evidence="4">Prolyl 4-hydroxylase alpha subunit domain-containing protein</fullName>
    </recommendedName>
</protein>
<comment type="cofactor">
    <cofactor evidence="1">
        <name>L-ascorbate</name>
        <dbReference type="ChEBI" id="CHEBI:38290"/>
    </cofactor>
</comment>
<dbReference type="Gene3D" id="2.60.120.620">
    <property type="entry name" value="q2cbj1_9rhob like domain"/>
    <property type="match status" value="1"/>
</dbReference>
<dbReference type="SUPFAM" id="SSF51197">
    <property type="entry name" value="Clavaminate synthase-like"/>
    <property type="match status" value="1"/>
</dbReference>
<evidence type="ECO:0000256" key="3">
    <source>
        <dbReference type="ARBA" id="ARBA00023002"/>
    </source>
</evidence>
<dbReference type="GO" id="GO:0016705">
    <property type="term" value="F:oxidoreductase activity, acting on paired donors, with incorporation or reduction of molecular oxygen"/>
    <property type="evidence" value="ECO:0007669"/>
    <property type="project" value="InterPro"/>
</dbReference>
<feature type="domain" description="Prolyl 4-hydroxylase alpha subunit" evidence="4">
    <location>
        <begin position="59"/>
        <end position="247"/>
    </location>
</feature>
<evidence type="ECO:0000313" key="5">
    <source>
        <dbReference type="EMBL" id="CAE0106509.1"/>
    </source>
</evidence>
<organism evidence="5">
    <name type="scientific">Haptolina ericina</name>
    <dbReference type="NCBI Taxonomy" id="156174"/>
    <lineage>
        <taxon>Eukaryota</taxon>
        <taxon>Haptista</taxon>
        <taxon>Haptophyta</taxon>
        <taxon>Prymnesiophyceae</taxon>
        <taxon>Prymnesiales</taxon>
        <taxon>Prymnesiaceae</taxon>
        <taxon>Haptolina</taxon>
    </lineage>
</organism>
<dbReference type="InterPro" id="IPR006620">
    <property type="entry name" value="Pro_4_hyd_alph"/>
</dbReference>
<evidence type="ECO:0000256" key="2">
    <source>
        <dbReference type="ARBA" id="ARBA00022964"/>
    </source>
</evidence>
<dbReference type="SMART" id="SM00702">
    <property type="entry name" value="P4Hc"/>
    <property type="match status" value="1"/>
</dbReference>
<keyword evidence="2" id="KW-0223">Dioxygenase</keyword>
<sequence>MLLTRLAHYFAQRPTASTSSSTASSTLRTPAAGSGWSEVFLDEEAAARLPASKSIEMGHSILLLPGLATRQECEELRIEASCVAAACSSTVTFLTVQDKIGAVGTGLVDSLLKRAISRVHSRLPELLPSLFGDCLEEPSCLHNHRLNFSEDEPWIIVYGAGGEFLPHVDGQALTVLMPLSDERDGAFAGGGTAFWSQQDLQGPGSLQPPTRILSPTAGTAVVFGGNVTHAGHPVSCGERSVLVASFSPHPQKARMYGAVQGG</sequence>
<dbReference type="EMBL" id="HBHX01012863">
    <property type="protein sequence ID" value="CAE0106509.1"/>
    <property type="molecule type" value="Transcribed_RNA"/>
</dbReference>
<keyword evidence="3" id="KW-0560">Oxidoreductase</keyword>
<dbReference type="Pfam" id="PF13640">
    <property type="entry name" value="2OG-FeII_Oxy_3"/>
    <property type="match status" value="1"/>
</dbReference>
<proteinExistence type="predicted"/>
<name>A0A7S3AJ90_9EUKA</name>
<dbReference type="GO" id="GO:0031418">
    <property type="term" value="F:L-ascorbic acid binding"/>
    <property type="evidence" value="ECO:0007669"/>
    <property type="project" value="InterPro"/>
</dbReference>
<dbReference type="InterPro" id="IPR044862">
    <property type="entry name" value="Pro_4_hyd_alph_FE2OG_OXY"/>
</dbReference>